<dbReference type="FunFam" id="1.25.40.20:FF:000097">
    <property type="entry name" value="NF-kappa-B inhibitor zeta isoform X1"/>
    <property type="match status" value="1"/>
</dbReference>
<dbReference type="Gene3D" id="1.25.40.20">
    <property type="entry name" value="Ankyrin repeat-containing domain"/>
    <property type="match status" value="2"/>
</dbReference>
<keyword evidence="2" id="KW-0805">Transcription regulation</keyword>
<proteinExistence type="predicted"/>
<dbReference type="GO" id="GO:0005634">
    <property type="term" value="C:nucleus"/>
    <property type="evidence" value="ECO:0007669"/>
    <property type="project" value="TreeGrafter"/>
</dbReference>
<dbReference type="Pfam" id="PF12796">
    <property type="entry name" value="Ank_2"/>
    <property type="match status" value="2"/>
</dbReference>
<dbReference type="PRINTS" id="PR01415">
    <property type="entry name" value="ANKYRIN"/>
</dbReference>
<evidence type="ECO:0000256" key="5">
    <source>
        <dbReference type="ARBA" id="ARBA00023163"/>
    </source>
</evidence>
<dbReference type="OMA" id="HPASMYY"/>
<evidence type="ECO:0000256" key="6">
    <source>
        <dbReference type="PROSITE-ProRule" id="PRU00023"/>
    </source>
</evidence>
<feature type="domain" description="OCA" evidence="8">
    <location>
        <begin position="78"/>
        <end position="100"/>
    </location>
</feature>
<feature type="compositionally biased region" description="Polar residues" evidence="7">
    <location>
        <begin position="8"/>
        <end position="22"/>
    </location>
</feature>
<dbReference type="PROSITE" id="PS50088">
    <property type="entry name" value="ANK_REPEAT"/>
    <property type="match status" value="4"/>
</dbReference>
<keyword evidence="5" id="KW-0804">Transcription</keyword>
<keyword evidence="4" id="KW-0010">Activator</keyword>
<feature type="repeat" description="ANK" evidence="6">
    <location>
        <begin position="589"/>
        <end position="625"/>
    </location>
</feature>
<evidence type="ECO:0000256" key="2">
    <source>
        <dbReference type="ARBA" id="ARBA00023015"/>
    </source>
</evidence>
<dbReference type="GO" id="GO:0070974">
    <property type="term" value="F:POU domain binding"/>
    <property type="evidence" value="ECO:0007669"/>
    <property type="project" value="InterPro"/>
</dbReference>
<feature type="compositionally biased region" description="Low complexity" evidence="7">
    <location>
        <begin position="45"/>
        <end position="54"/>
    </location>
</feature>
<comment type="caution">
    <text evidence="9">The sequence shown here is derived from an EMBL/GenBank/DDBJ whole genome shotgun (WGS) entry which is preliminary data.</text>
</comment>
<organism evidence="9 10">
    <name type="scientific">Chiloscyllium punctatum</name>
    <name type="common">Brownbanded bambooshark</name>
    <name type="synonym">Hemiscyllium punctatum</name>
    <dbReference type="NCBI Taxonomy" id="137246"/>
    <lineage>
        <taxon>Eukaryota</taxon>
        <taxon>Metazoa</taxon>
        <taxon>Chordata</taxon>
        <taxon>Craniata</taxon>
        <taxon>Vertebrata</taxon>
        <taxon>Chondrichthyes</taxon>
        <taxon>Elasmobranchii</taxon>
        <taxon>Galeomorphii</taxon>
        <taxon>Galeoidea</taxon>
        <taxon>Orectolobiformes</taxon>
        <taxon>Hemiscylliidae</taxon>
        <taxon>Chiloscyllium</taxon>
    </lineage>
</organism>
<dbReference type="InterPro" id="IPR047571">
    <property type="entry name" value="OCA"/>
</dbReference>
<evidence type="ECO:0000256" key="1">
    <source>
        <dbReference type="ARBA" id="ARBA00022737"/>
    </source>
</evidence>
<evidence type="ECO:0000256" key="7">
    <source>
        <dbReference type="SAM" id="MobiDB-lite"/>
    </source>
</evidence>
<feature type="repeat" description="ANK" evidence="6">
    <location>
        <begin position="553"/>
        <end position="585"/>
    </location>
</feature>
<dbReference type="PANTHER" id="PTHR24124">
    <property type="entry name" value="ANKYRIN REPEAT FAMILY A"/>
    <property type="match status" value="1"/>
</dbReference>
<dbReference type="GO" id="GO:0010468">
    <property type="term" value="P:regulation of gene expression"/>
    <property type="evidence" value="ECO:0007669"/>
    <property type="project" value="TreeGrafter"/>
</dbReference>
<dbReference type="PROSITE" id="PS52003">
    <property type="entry name" value="OCA"/>
    <property type="match status" value="1"/>
</dbReference>
<gene>
    <name evidence="9" type="ORF">chiPu_0016641</name>
</gene>
<evidence type="ECO:0000259" key="8">
    <source>
        <dbReference type="PROSITE" id="PS52003"/>
    </source>
</evidence>
<dbReference type="SMART" id="SM00248">
    <property type="entry name" value="ANK"/>
    <property type="match status" value="6"/>
</dbReference>
<dbReference type="PANTHER" id="PTHR24124:SF5">
    <property type="entry name" value="NF-KAPPA-B INHIBITOR ZETA"/>
    <property type="match status" value="1"/>
</dbReference>
<dbReference type="Proteomes" id="UP000287033">
    <property type="component" value="Unassembled WGS sequence"/>
</dbReference>
<feature type="repeat" description="ANK" evidence="6">
    <location>
        <begin position="383"/>
        <end position="415"/>
    </location>
</feature>
<dbReference type="SUPFAM" id="SSF48403">
    <property type="entry name" value="Ankyrin repeat"/>
    <property type="match status" value="1"/>
</dbReference>
<dbReference type="EMBL" id="BEZZ01001118">
    <property type="protein sequence ID" value="GCC38130.1"/>
    <property type="molecule type" value="Genomic_DNA"/>
</dbReference>
<dbReference type="STRING" id="137246.A0A401T678"/>
<sequence>MILDRGSENSSDPESCVMSSPMNLGYFYQSSPAASEPRSPPTPTSPESDSDTQSGAHSDKGFGSVQSTVYSDTRRSQRRPFQGVRVKNPVKELLNHFRSSRKSNSVEQYQPQLNSTEEQFSQIRSLLSGVKRSAVENLSDAPPYKQSPVQSSPYLLTPPQTPNSVDILDGGHKTETSNDVNPDALQDIIKMLQNDTQPISLNTVQVNWANVAKNDQVFQANSYIPELQQNELSPGQCQDMQQFHVHSPPQVTRQHEGFQPFHGVDQSSNFQPVLPNGSLPDTQQVSNEFTQSLFRYSEHPNPPLSEGYPIPQGQPMGSQPSSEFYIPGCRSLQPTIQEDISHPASMYYASQSQGKSFFQWQIEQEEKKLSHLTQEQLLSKDSDGDTLLHIAVAQGRRALAYLLGKKMAAINMMDIKEHNGQSALQVAVAANQHLIVEDLVSLGAQLNTSDRWGRTPLHVVAEKGFVQVLMAIEKGMARNCHHLNLEVTNFDGMTALHCAVQTQNRVLRELQNKIHQRLSVEVQELSIQSKNLLETIKMLLQMGASIETRDRKSGRTALHLAAEEANVDILRFFLDQPTSLNVVNTKAYNGNTALHVAAGMQDRVSQVDAVRLLMRKGADPSARNLENEQPVHLVPDGARGEEVKRILKGKAVQSRMPLF</sequence>
<name>A0A401T678_CHIPU</name>
<keyword evidence="1" id="KW-0677">Repeat</keyword>
<evidence type="ECO:0000256" key="4">
    <source>
        <dbReference type="ARBA" id="ARBA00023159"/>
    </source>
</evidence>
<evidence type="ECO:0000313" key="10">
    <source>
        <dbReference type="Proteomes" id="UP000287033"/>
    </source>
</evidence>
<dbReference type="GO" id="GO:0003677">
    <property type="term" value="F:DNA binding"/>
    <property type="evidence" value="ECO:0007669"/>
    <property type="project" value="InterPro"/>
</dbReference>
<dbReference type="InterPro" id="IPR002110">
    <property type="entry name" value="Ankyrin_rpt"/>
</dbReference>
<keyword evidence="3 6" id="KW-0040">ANK repeat</keyword>
<reference evidence="9 10" key="1">
    <citation type="journal article" date="2018" name="Nat. Ecol. Evol.">
        <title>Shark genomes provide insights into elasmobranch evolution and the origin of vertebrates.</title>
        <authorList>
            <person name="Hara Y"/>
            <person name="Yamaguchi K"/>
            <person name="Onimaru K"/>
            <person name="Kadota M"/>
            <person name="Koyanagi M"/>
            <person name="Keeley SD"/>
            <person name="Tatsumi K"/>
            <person name="Tanaka K"/>
            <person name="Motone F"/>
            <person name="Kageyama Y"/>
            <person name="Nozu R"/>
            <person name="Adachi N"/>
            <person name="Nishimura O"/>
            <person name="Nakagawa R"/>
            <person name="Tanegashima C"/>
            <person name="Kiyatake I"/>
            <person name="Matsumoto R"/>
            <person name="Murakumo K"/>
            <person name="Nishida K"/>
            <person name="Terakita A"/>
            <person name="Kuratani S"/>
            <person name="Sato K"/>
            <person name="Hyodo S Kuraku.S."/>
        </authorList>
    </citation>
    <scope>NUCLEOTIDE SEQUENCE [LARGE SCALE GENOMIC DNA]</scope>
</reference>
<accession>A0A401T678</accession>
<feature type="region of interest" description="Disordered" evidence="7">
    <location>
        <begin position="1"/>
        <end position="88"/>
    </location>
</feature>
<dbReference type="OrthoDB" id="341259at2759"/>
<keyword evidence="10" id="KW-1185">Reference proteome</keyword>
<dbReference type="PROSITE" id="PS50297">
    <property type="entry name" value="ANK_REP_REGION"/>
    <property type="match status" value="3"/>
</dbReference>
<dbReference type="InterPro" id="IPR036770">
    <property type="entry name" value="Ankyrin_rpt-contain_sf"/>
</dbReference>
<feature type="region of interest" description="Disordered" evidence="7">
    <location>
        <begin position="137"/>
        <end position="157"/>
    </location>
</feature>
<evidence type="ECO:0000313" key="9">
    <source>
        <dbReference type="EMBL" id="GCC38130.1"/>
    </source>
</evidence>
<protein>
    <recommendedName>
        <fullName evidence="8">OCA domain-containing protein</fullName>
    </recommendedName>
</protein>
<feature type="repeat" description="ANK" evidence="6">
    <location>
        <begin position="419"/>
        <end position="451"/>
    </location>
</feature>
<dbReference type="AlphaFoldDB" id="A0A401T678"/>
<evidence type="ECO:0000256" key="3">
    <source>
        <dbReference type="ARBA" id="ARBA00023043"/>
    </source>
</evidence>